<keyword evidence="3" id="KW-1185">Reference proteome</keyword>
<evidence type="ECO:0000313" key="3">
    <source>
        <dbReference type="Proteomes" id="UP001174691"/>
    </source>
</evidence>
<dbReference type="Proteomes" id="UP001174691">
    <property type="component" value="Unassembled WGS sequence"/>
</dbReference>
<organism evidence="2 3">
    <name type="scientific">Coniochaeta hoffmannii</name>
    <dbReference type="NCBI Taxonomy" id="91930"/>
    <lineage>
        <taxon>Eukaryota</taxon>
        <taxon>Fungi</taxon>
        <taxon>Dikarya</taxon>
        <taxon>Ascomycota</taxon>
        <taxon>Pezizomycotina</taxon>
        <taxon>Sordariomycetes</taxon>
        <taxon>Sordariomycetidae</taxon>
        <taxon>Coniochaetales</taxon>
        <taxon>Coniochaetaceae</taxon>
        <taxon>Coniochaeta</taxon>
    </lineage>
</organism>
<feature type="compositionally biased region" description="Basic residues" evidence="1">
    <location>
        <begin position="615"/>
        <end position="632"/>
    </location>
</feature>
<feature type="compositionally biased region" description="Acidic residues" evidence="1">
    <location>
        <begin position="592"/>
        <end position="601"/>
    </location>
</feature>
<feature type="compositionally biased region" description="Basic and acidic residues" evidence="1">
    <location>
        <begin position="602"/>
        <end position="614"/>
    </location>
</feature>
<dbReference type="AlphaFoldDB" id="A0AA38VEE2"/>
<sequence length="768" mass="87079">MDRGAALLEFLRTVPATNQLLSDEEMEYLFPNVISPLGWPTLELPTRARRSREEFAMSRRIVPLDVSDISSFLQRHSSSRLRLYQAIISLVDLYPWLLRDFDPATRHFFVLMKATRFLADMFPFHRKIFEDLRISEWEMAFQSLWFVARLHWGSKFLSWIAREAFSDEPKQMTVKNYHNLRINPPYIESHFVSFAPAVKPTFSILVIRNIFHVDIPIRVLEPPSNFGWYQYYLSPDLELDTMEPGYLTPATNPGAPKPYQTKNWFYQGGAVVDPTEGWKHYNRPQPAESLDVKPDYSNASEADEEQYHALLEFYADPEAALMRRLKEKLGHLSKKQRADIFKTYVERQRDEIERDALRELNGENARDAASMWEVDEQAEDEADAAVPDCDYGFVPAHPVLSEAECWQEYWELFYSLTIAQRNKYVEAVVWYGFELAHHAQWYATIQERVRLVERGEAPPPDPSAAQFFPPNPARAVGLGDEKPHVGIAFAVLPFGNHFMSTMHLATMVISTAKEMVKIMAKEGLEQAEMADAGVDLPADTEQILADMHESMGLMEELVGVLKAAEKLACESLSRACKAGIFDVDTDELTDYEEMSEVEEWFPPEKEEKEEDKKKGEGKKKKKNKKSKGKKKARAAETDDAAADDPSPPTTPFFDYASLLAEEVAQDQEAGSSNATAAAEHDLTVPGYTFARVSDAYATSAAGLAGLADRDATATTIRTDDSELWAGRWEEDGDDDEDEEGREYRHRGSAAVPFARDGVTGREGALSRV</sequence>
<protein>
    <submittedName>
        <fullName evidence="2">Uncharacterized protein</fullName>
    </submittedName>
</protein>
<comment type="caution">
    <text evidence="2">The sequence shown here is derived from an EMBL/GenBank/DDBJ whole genome shotgun (WGS) entry which is preliminary data.</text>
</comment>
<feature type="region of interest" description="Disordered" evidence="1">
    <location>
        <begin position="592"/>
        <end position="653"/>
    </location>
</feature>
<gene>
    <name evidence="2" type="ORF">NKR19_g6568</name>
</gene>
<proteinExistence type="predicted"/>
<feature type="compositionally biased region" description="Acidic residues" evidence="1">
    <location>
        <begin position="730"/>
        <end position="740"/>
    </location>
</feature>
<dbReference type="EMBL" id="JANBVN010000103">
    <property type="protein sequence ID" value="KAJ9144030.1"/>
    <property type="molecule type" value="Genomic_DNA"/>
</dbReference>
<reference evidence="2" key="1">
    <citation type="submission" date="2022-07" db="EMBL/GenBank/DDBJ databases">
        <title>Fungi with potential for degradation of polypropylene.</title>
        <authorList>
            <person name="Gostincar C."/>
        </authorList>
    </citation>
    <scope>NUCLEOTIDE SEQUENCE</scope>
    <source>
        <strain evidence="2">EXF-13287</strain>
    </source>
</reference>
<feature type="region of interest" description="Disordered" evidence="1">
    <location>
        <begin position="724"/>
        <end position="768"/>
    </location>
</feature>
<evidence type="ECO:0000313" key="2">
    <source>
        <dbReference type="EMBL" id="KAJ9144030.1"/>
    </source>
</evidence>
<evidence type="ECO:0000256" key="1">
    <source>
        <dbReference type="SAM" id="MobiDB-lite"/>
    </source>
</evidence>
<name>A0AA38VEE2_9PEZI</name>
<accession>A0AA38VEE2</accession>